<dbReference type="Pfam" id="PF01850">
    <property type="entry name" value="PIN"/>
    <property type="match status" value="1"/>
</dbReference>
<proteinExistence type="predicted"/>
<dbReference type="PANTHER" id="PTHR36173">
    <property type="entry name" value="RIBONUCLEASE VAPC16-RELATED"/>
    <property type="match status" value="1"/>
</dbReference>
<dbReference type="AlphaFoldDB" id="A0A484HBS5"/>
<gene>
    <name evidence="2" type="ORF">EPICR_10252</name>
</gene>
<dbReference type="SUPFAM" id="SSF88723">
    <property type="entry name" value="PIN domain-like"/>
    <property type="match status" value="1"/>
</dbReference>
<organism evidence="2">
    <name type="scientific">uncultured Desulfobacteraceae bacterium</name>
    <dbReference type="NCBI Taxonomy" id="218296"/>
    <lineage>
        <taxon>Bacteria</taxon>
        <taxon>Pseudomonadati</taxon>
        <taxon>Thermodesulfobacteriota</taxon>
        <taxon>Desulfobacteria</taxon>
        <taxon>Desulfobacterales</taxon>
        <taxon>Desulfobacteraceae</taxon>
        <taxon>environmental samples</taxon>
    </lineage>
</organism>
<dbReference type="Gene3D" id="3.40.50.1010">
    <property type="entry name" value="5'-nuclease"/>
    <property type="match status" value="1"/>
</dbReference>
<accession>A0A484HBS5</accession>
<dbReference type="CDD" id="cd09872">
    <property type="entry name" value="PIN_Sll0205-like"/>
    <property type="match status" value="1"/>
</dbReference>
<dbReference type="InterPro" id="IPR052919">
    <property type="entry name" value="TA_system_RNase"/>
</dbReference>
<dbReference type="EMBL" id="CAACVI010000001">
    <property type="protein sequence ID" value="VEN72753.1"/>
    <property type="molecule type" value="Genomic_DNA"/>
</dbReference>
<reference evidence="2" key="1">
    <citation type="submission" date="2019-01" db="EMBL/GenBank/DDBJ databases">
        <authorList>
            <consortium name="Genoscope - CEA"/>
            <person name="William W."/>
        </authorList>
    </citation>
    <scope>NUCLEOTIDE SEQUENCE</scope>
    <source>
        <strain evidence="2">CR-1</strain>
    </source>
</reference>
<dbReference type="InterPro" id="IPR002716">
    <property type="entry name" value="PIN_dom"/>
</dbReference>
<evidence type="ECO:0000259" key="1">
    <source>
        <dbReference type="Pfam" id="PF01850"/>
    </source>
</evidence>
<feature type="domain" description="PIN" evidence="1">
    <location>
        <begin position="3"/>
        <end position="112"/>
    </location>
</feature>
<dbReference type="InterPro" id="IPR041705">
    <property type="entry name" value="PIN_Sll0205"/>
</dbReference>
<sequence length="130" mass="14843">MRILLDTCAFLWITQGSDALSPAAIEAFVNPENEVYLSVVSAWEINVKSQLGKLPLPPERFIPKERKRHLIASLNLSEKDTLHLCKLPALHKYPFDRMLICQALEHSLTILTPAPLIRQYPIRCLWQARG</sequence>
<protein>
    <submittedName>
        <fullName evidence="2">Twitching motility protein PilT</fullName>
    </submittedName>
</protein>
<name>A0A484HBS5_9BACT</name>
<evidence type="ECO:0000313" key="2">
    <source>
        <dbReference type="EMBL" id="VEN72753.1"/>
    </source>
</evidence>
<dbReference type="InterPro" id="IPR029060">
    <property type="entry name" value="PIN-like_dom_sf"/>
</dbReference>
<dbReference type="PANTHER" id="PTHR36173:SF2">
    <property type="entry name" value="RIBONUCLEASE VAPC16"/>
    <property type="match status" value="1"/>
</dbReference>